<gene>
    <name evidence="2" type="ORF">H6F99_19260</name>
</gene>
<dbReference type="Pfam" id="PF00534">
    <property type="entry name" value="Glycos_transf_1"/>
    <property type="match status" value="1"/>
</dbReference>
<dbReference type="InterPro" id="IPR050194">
    <property type="entry name" value="Glycosyltransferase_grp1"/>
</dbReference>
<evidence type="ECO:0000313" key="2">
    <source>
        <dbReference type="EMBL" id="MBD2280329.1"/>
    </source>
</evidence>
<keyword evidence="3" id="KW-1185">Reference proteome</keyword>
<dbReference type="PANTHER" id="PTHR45947">
    <property type="entry name" value="SULFOQUINOVOSYL TRANSFERASE SQD2"/>
    <property type="match status" value="1"/>
</dbReference>
<organism evidence="2 3">
    <name type="scientific">Aphanizomenon flos-aquae FACHB-1040</name>
    <dbReference type="NCBI Taxonomy" id="2692887"/>
    <lineage>
        <taxon>Bacteria</taxon>
        <taxon>Bacillati</taxon>
        <taxon>Cyanobacteriota</taxon>
        <taxon>Cyanophyceae</taxon>
        <taxon>Nostocales</taxon>
        <taxon>Aphanizomenonaceae</taxon>
        <taxon>Aphanizomenon</taxon>
    </lineage>
</organism>
<evidence type="ECO:0000259" key="1">
    <source>
        <dbReference type="Pfam" id="PF00534"/>
    </source>
</evidence>
<dbReference type="PANTHER" id="PTHR45947:SF3">
    <property type="entry name" value="SULFOQUINOVOSYL TRANSFERASE SQD2"/>
    <property type="match status" value="1"/>
</dbReference>
<dbReference type="SUPFAM" id="SSF53756">
    <property type="entry name" value="UDP-Glycosyltransferase/glycogen phosphorylase"/>
    <property type="match status" value="1"/>
</dbReference>
<dbReference type="Proteomes" id="UP000606721">
    <property type="component" value="Unassembled WGS sequence"/>
</dbReference>
<name>A0ABR8BZH9_APHFL</name>
<accession>A0ABR8BZH9</accession>
<proteinExistence type="predicted"/>
<comment type="caution">
    <text evidence="2">The sequence shown here is derived from an EMBL/GenBank/DDBJ whole genome shotgun (WGS) entry which is preliminary data.</text>
</comment>
<reference evidence="2 3" key="1">
    <citation type="journal article" date="2020" name="ISME J.">
        <title>Comparative genomics reveals insights into cyanobacterial evolution and habitat adaptation.</title>
        <authorList>
            <person name="Chen M.Y."/>
            <person name="Teng W.K."/>
            <person name="Zhao L."/>
            <person name="Hu C.X."/>
            <person name="Zhou Y.K."/>
            <person name="Han B.P."/>
            <person name="Song L.R."/>
            <person name="Shu W.S."/>
        </authorList>
    </citation>
    <scope>NUCLEOTIDE SEQUENCE [LARGE SCALE GENOMIC DNA]</scope>
    <source>
        <strain evidence="2 3">FACHB-1040</strain>
    </source>
</reference>
<dbReference type="Gene3D" id="3.40.50.2000">
    <property type="entry name" value="Glycogen Phosphorylase B"/>
    <property type="match status" value="2"/>
</dbReference>
<dbReference type="InterPro" id="IPR001296">
    <property type="entry name" value="Glyco_trans_1"/>
</dbReference>
<dbReference type="RefSeq" id="WP_190383926.1">
    <property type="nucleotide sequence ID" value="NZ_JACJQT010000058.1"/>
</dbReference>
<evidence type="ECO:0000313" key="3">
    <source>
        <dbReference type="Proteomes" id="UP000606721"/>
    </source>
</evidence>
<dbReference type="EMBL" id="JACJQT010000058">
    <property type="protein sequence ID" value="MBD2280329.1"/>
    <property type="molecule type" value="Genomic_DNA"/>
</dbReference>
<feature type="domain" description="Glycosyl transferase family 1" evidence="1">
    <location>
        <begin position="248"/>
        <end position="386"/>
    </location>
</feature>
<sequence>MKIIHFNTTTEGGAAVFMLRLHEALLNVGIDSHVCYRKGNLYTKNSHQIEFLTTPIAKIQERINLKLENQILHGSENLFSLLRSPVKTRLPPSHQGDIHHLHWISRWLDLPSFIPSLPPKAPIILTLHDFGNLTGGCHLYSGCHRFETDCRPCPLLKSPFNNFLANQELKQKKTQFSLRPLYVVGNSTWTTRMATSAAVFENAIAFRTIHPGIETKDFIRYEKAEAKKILGIPPEKMILGFGCAELTDSNKNFHLFLELLQHLKSQVNLEALVFGNGLNLTSEPPVKIHNLGKLASSRLLSLAYSAMDVFVITSRIETLSQVALEAQACGTPVCAFAVGGITDAVDDGVTGFLSPFGDMFMLSNHVITLLQDQKQRYQFSQSAYDWVKLTFSLDKMRSAYLQLYTEALS</sequence>
<protein>
    <submittedName>
        <fullName evidence="2">Glycosyltransferase</fullName>
    </submittedName>
</protein>